<dbReference type="Proteomes" id="UP000199118">
    <property type="component" value="Unassembled WGS sequence"/>
</dbReference>
<evidence type="ECO:0000313" key="2">
    <source>
        <dbReference type="EMBL" id="SDX68514.1"/>
    </source>
</evidence>
<evidence type="ECO:0000313" key="3">
    <source>
        <dbReference type="Proteomes" id="UP000199118"/>
    </source>
</evidence>
<feature type="transmembrane region" description="Helical" evidence="1">
    <location>
        <begin position="87"/>
        <end position="106"/>
    </location>
</feature>
<proteinExistence type="predicted"/>
<reference evidence="2 3" key="1">
    <citation type="submission" date="2016-10" db="EMBL/GenBank/DDBJ databases">
        <authorList>
            <person name="de Groot N.N."/>
        </authorList>
    </citation>
    <scope>NUCLEOTIDE SEQUENCE [LARGE SCALE GENOMIC DNA]</scope>
    <source>
        <strain evidence="2 3">DSM 17890</strain>
    </source>
</reference>
<dbReference type="OrthoDB" id="5365532at2"/>
<evidence type="ECO:0000256" key="1">
    <source>
        <dbReference type="SAM" id="Phobius"/>
    </source>
</evidence>
<dbReference type="EMBL" id="FNMZ01000008">
    <property type="protein sequence ID" value="SDX68514.1"/>
    <property type="molecule type" value="Genomic_DNA"/>
</dbReference>
<feature type="transmembrane region" description="Helical" evidence="1">
    <location>
        <begin position="43"/>
        <end position="66"/>
    </location>
</feature>
<dbReference type="STRING" id="356660.SAMN05444336_108100"/>
<name>A0A1H3DS51_9RHOB</name>
<feature type="transmembrane region" description="Helical" evidence="1">
    <location>
        <begin position="12"/>
        <end position="31"/>
    </location>
</feature>
<keyword evidence="1" id="KW-0472">Membrane</keyword>
<organism evidence="2 3">
    <name type="scientific">Albimonas donghaensis</name>
    <dbReference type="NCBI Taxonomy" id="356660"/>
    <lineage>
        <taxon>Bacteria</taxon>
        <taxon>Pseudomonadati</taxon>
        <taxon>Pseudomonadota</taxon>
        <taxon>Alphaproteobacteria</taxon>
        <taxon>Rhodobacterales</taxon>
        <taxon>Paracoccaceae</taxon>
        <taxon>Albimonas</taxon>
    </lineage>
</organism>
<feature type="transmembrane region" description="Helical" evidence="1">
    <location>
        <begin position="126"/>
        <end position="144"/>
    </location>
</feature>
<keyword evidence="1" id="KW-1133">Transmembrane helix</keyword>
<evidence type="ECO:0008006" key="4">
    <source>
        <dbReference type="Google" id="ProtNLM"/>
    </source>
</evidence>
<dbReference type="AlphaFoldDB" id="A0A1H3DS51"/>
<gene>
    <name evidence="2" type="ORF">SAMN05444336_108100</name>
</gene>
<sequence>MTNHPAARRGRLIEHALLLLAIAGWTLWFLRDAWTVSDKLENLMLIAPGAALTLALCVYIGIRAALDPGREARAAGTFTPMAGDLRTLAFIGLFAAFIAGLAWGWFDLSAFGFVLASLLLLGERNIPVAIGYSAAFAGLTTYALSEMAPYPVPTLLF</sequence>
<protein>
    <recommendedName>
        <fullName evidence="4">Tripartite tricarboxylate transporter TctB family protein</fullName>
    </recommendedName>
</protein>
<accession>A0A1H3DS51</accession>
<keyword evidence="1" id="KW-0812">Transmembrane</keyword>
<keyword evidence="3" id="KW-1185">Reference proteome</keyword>
<dbReference type="RefSeq" id="WP_092684212.1">
    <property type="nucleotide sequence ID" value="NZ_FNMZ01000008.1"/>
</dbReference>